<dbReference type="Proteomes" id="UP000463700">
    <property type="component" value="Unassembled WGS sequence"/>
</dbReference>
<sequence length="88" mass="9775">MSRAKTDGRAMAKARASYVLELARGCSYISSALTPDTLKRTSAEVLGEFRELYGDRELGVFRKLLAEDLQRRDKQDAASAVVDFKFVG</sequence>
<dbReference type="EMBL" id="VOSW01000174">
    <property type="protein sequence ID" value="KAE8753737.1"/>
    <property type="molecule type" value="Genomic_DNA"/>
</dbReference>
<dbReference type="AlphaFoldDB" id="A0A6N6VYX8"/>
<dbReference type="OrthoDB" id="9108959at2"/>
<name>A0A6N6VYX8_9BURK</name>
<comment type="caution">
    <text evidence="1">The sequence shown here is derived from an EMBL/GenBank/DDBJ whole genome shotgun (WGS) entry which is preliminary data.</text>
</comment>
<organism evidence="1 2">
    <name type="scientific">Paraburkholderia madseniana</name>
    <dbReference type="NCBI Taxonomy" id="2599607"/>
    <lineage>
        <taxon>Bacteria</taxon>
        <taxon>Pseudomonadati</taxon>
        <taxon>Pseudomonadota</taxon>
        <taxon>Betaproteobacteria</taxon>
        <taxon>Burkholderiales</taxon>
        <taxon>Burkholderiaceae</taxon>
        <taxon>Paraburkholderia</taxon>
    </lineage>
</organism>
<dbReference type="RefSeq" id="WP_154567517.1">
    <property type="nucleotide sequence ID" value="NZ_VOSW01000174.1"/>
</dbReference>
<gene>
    <name evidence="1" type="ORF">FSO04_43500</name>
</gene>
<proteinExistence type="predicted"/>
<reference evidence="1 2" key="1">
    <citation type="journal article" date="2020" name="Int. J. Syst. Evol. Microbiol.">
        <title>Paraburkholderia madseniana sp. nov., a phenolic acid-degrading bacterium isolated from acidic forest soil.</title>
        <authorList>
            <person name="Wilhelm R.C."/>
            <person name="Murphy S.J.L."/>
            <person name="Feriancek N.M."/>
            <person name="Karasz D.C."/>
            <person name="DeRito C.M."/>
            <person name="Newman J.D."/>
            <person name="Buckley D.H."/>
        </authorList>
    </citation>
    <scope>NUCLEOTIDE SEQUENCE [LARGE SCALE GENOMIC DNA]</scope>
    <source>
        <strain evidence="1 2">RP11</strain>
    </source>
</reference>
<evidence type="ECO:0000313" key="1">
    <source>
        <dbReference type="EMBL" id="KAE8753737.1"/>
    </source>
</evidence>
<evidence type="ECO:0000313" key="2">
    <source>
        <dbReference type="Proteomes" id="UP000463700"/>
    </source>
</evidence>
<accession>A0A6N6VYX8</accession>
<protein>
    <submittedName>
        <fullName evidence="1">Uncharacterized protein</fullName>
    </submittedName>
</protein>